<protein>
    <submittedName>
        <fullName evidence="2">Uncharacterized protein</fullName>
    </submittedName>
</protein>
<gene>
    <name evidence="2" type="ORF">LCGC14_2789110</name>
</gene>
<evidence type="ECO:0000313" key="2">
    <source>
        <dbReference type="EMBL" id="KKK83865.1"/>
    </source>
</evidence>
<sequence>MDSLLLAVGGINDMWYSLPLVVAVSLVYSATRHEQVGPILSHAARIGIWIVGFMAVIFAGLMLISA</sequence>
<dbReference type="EMBL" id="LAZR01052034">
    <property type="protein sequence ID" value="KKK83865.1"/>
    <property type="molecule type" value="Genomic_DNA"/>
</dbReference>
<keyword evidence="1" id="KW-0812">Transmembrane</keyword>
<keyword evidence="1" id="KW-0472">Membrane</keyword>
<keyword evidence="1" id="KW-1133">Transmembrane helix</keyword>
<comment type="caution">
    <text evidence="2">The sequence shown here is derived from an EMBL/GenBank/DDBJ whole genome shotgun (WGS) entry which is preliminary data.</text>
</comment>
<accession>A0A0F8ZD72</accession>
<reference evidence="2" key="1">
    <citation type="journal article" date="2015" name="Nature">
        <title>Complex archaea that bridge the gap between prokaryotes and eukaryotes.</title>
        <authorList>
            <person name="Spang A."/>
            <person name="Saw J.H."/>
            <person name="Jorgensen S.L."/>
            <person name="Zaremba-Niedzwiedzka K."/>
            <person name="Martijn J."/>
            <person name="Lind A.E."/>
            <person name="van Eijk R."/>
            <person name="Schleper C."/>
            <person name="Guy L."/>
            <person name="Ettema T.J."/>
        </authorList>
    </citation>
    <scope>NUCLEOTIDE SEQUENCE</scope>
</reference>
<name>A0A0F8ZD72_9ZZZZ</name>
<organism evidence="2">
    <name type="scientific">marine sediment metagenome</name>
    <dbReference type="NCBI Taxonomy" id="412755"/>
    <lineage>
        <taxon>unclassified sequences</taxon>
        <taxon>metagenomes</taxon>
        <taxon>ecological metagenomes</taxon>
    </lineage>
</organism>
<evidence type="ECO:0000256" key="1">
    <source>
        <dbReference type="SAM" id="Phobius"/>
    </source>
</evidence>
<dbReference type="AlphaFoldDB" id="A0A0F8ZD72"/>
<proteinExistence type="predicted"/>
<feature type="transmembrane region" description="Helical" evidence="1">
    <location>
        <begin position="14"/>
        <end position="31"/>
    </location>
</feature>
<feature type="transmembrane region" description="Helical" evidence="1">
    <location>
        <begin position="43"/>
        <end position="64"/>
    </location>
</feature>